<accession>A0ABV8CCC5</accession>
<keyword evidence="4 5" id="KW-0472">Membrane</keyword>
<evidence type="ECO:0000256" key="4">
    <source>
        <dbReference type="ARBA" id="ARBA00023136"/>
    </source>
</evidence>
<dbReference type="PANTHER" id="PTHR36926:SF1">
    <property type="entry name" value="COLICIN V PRODUCTION PROTEIN"/>
    <property type="match status" value="1"/>
</dbReference>
<sequence>MQWYWVDLAIIGVIALSVITGIVRGFLKELIALFVWGAGIWLAYNYSQALEPWLSQYIQDKTVCGVAGFVIILVSVIVIGGIFNAMLGFILKRSGMGGTDRTLGMVFGFVRGVFIVSLIMVIVKMTSLPHEEYARESKLYARFDPVVSWMYGLMPEFIKKANELDKDRTLVDVPEVIHTA</sequence>
<evidence type="ECO:0000256" key="1">
    <source>
        <dbReference type="ARBA" id="ARBA00004141"/>
    </source>
</evidence>
<dbReference type="InterPro" id="IPR003825">
    <property type="entry name" value="Colicin-V_CvpA"/>
</dbReference>
<feature type="transmembrane region" description="Helical" evidence="5">
    <location>
        <begin position="103"/>
        <end position="123"/>
    </location>
</feature>
<evidence type="ECO:0000313" key="6">
    <source>
        <dbReference type="EMBL" id="MFC3907584.1"/>
    </source>
</evidence>
<dbReference type="Proteomes" id="UP001595758">
    <property type="component" value="Unassembled WGS sequence"/>
</dbReference>
<feature type="transmembrane region" description="Helical" evidence="5">
    <location>
        <begin position="30"/>
        <end position="46"/>
    </location>
</feature>
<keyword evidence="3 5" id="KW-1133">Transmembrane helix</keyword>
<reference evidence="7" key="1">
    <citation type="journal article" date="2019" name="Int. J. Syst. Evol. Microbiol.">
        <title>The Global Catalogue of Microorganisms (GCM) 10K type strain sequencing project: providing services to taxonomists for standard genome sequencing and annotation.</title>
        <authorList>
            <consortium name="The Broad Institute Genomics Platform"/>
            <consortium name="The Broad Institute Genome Sequencing Center for Infectious Disease"/>
            <person name="Wu L."/>
            <person name="Ma J."/>
        </authorList>
    </citation>
    <scope>NUCLEOTIDE SEQUENCE [LARGE SCALE GENOMIC DNA]</scope>
    <source>
        <strain evidence="7">CCUG 59858</strain>
    </source>
</reference>
<evidence type="ECO:0000313" key="7">
    <source>
        <dbReference type="Proteomes" id="UP001595758"/>
    </source>
</evidence>
<evidence type="ECO:0000256" key="2">
    <source>
        <dbReference type="ARBA" id="ARBA00022692"/>
    </source>
</evidence>
<comment type="subcellular location">
    <subcellularLocation>
        <location evidence="1">Membrane</location>
        <topology evidence="1">Multi-pass membrane protein</topology>
    </subcellularLocation>
</comment>
<dbReference type="EMBL" id="JBHSAB010000001">
    <property type="protein sequence ID" value="MFC3907584.1"/>
    <property type="molecule type" value="Genomic_DNA"/>
</dbReference>
<comment type="caution">
    <text evidence="6">The sequence shown here is derived from an EMBL/GenBank/DDBJ whole genome shotgun (WGS) entry which is preliminary data.</text>
</comment>
<name>A0ABV8CCC5_9GAMM</name>
<protein>
    <submittedName>
        <fullName evidence="6">CvpA family protein</fullName>
    </submittedName>
</protein>
<dbReference type="PANTHER" id="PTHR36926">
    <property type="entry name" value="COLICIN V PRODUCTION PROTEIN"/>
    <property type="match status" value="1"/>
</dbReference>
<keyword evidence="2 5" id="KW-0812">Transmembrane</keyword>
<dbReference type="InterPro" id="IPR052719">
    <property type="entry name" value="CvpA-like"/>
</dbReference>
<evidence type="ECO:0000256" key="3">
    <source>
        <dbReference type="ARBA" id="ARBA00022989"/>
    </source>
</evidence>
<feature type="transmembrane region" description="Helical" evidence="5">
    <location>
        <begin position="6"/>
        <end position="23"/>
    </location>
</feature>
<dbReference type="RefSeq" id="WP_382340087.1">
    <property type="nucleotide sequence ID" value="NZ_JBHSAB010000001.1"/>
</dbReference>
<keyword evidence="7" id="KW-1185">Reference proteome</keyword>
<evidence type="ECO:0000256" key="5">
    <source>
        <dbReference type="SAM" id="Phobius"/>
    </source>
</evidence>
<proteinExistence type="predicted"/>
<organism evidence="6 7">
    <name type="scientific">Legionella dresdenensis</name>
    <dbReference type="NCBI Taxonomy" id="450200"/>
    <lineage>
        <taxon>Bacteria</taxon>
        <taxon>Pseudomonadati</taxon>
        <taxon>Pseudomonadota</taxon>
        <taxon>Gammaproteobacteria</taxon>
        <taxon>Legionellales</taxon>
        <taxon>Legionellaceae</taxon>
        <taxon>Legionella</taxon>
    </lineage>
</organism>
<gene>
    <name evidence="6" type="ORF">ACFORL_00640</name>
</gene>
<feature type="transmembrane region" description="Helical" evidence="5">
    <location>
        <begin position="66"/>
        <end position="91"/>
    </location>
</feature>
<dbReference type="Pfam" id="PF02674">
    <property type="entry name" value="Colicin_V"/>
    <property type="match status" value="1"/>
</dbReference>